<name>A0A8C4RF57_EPTBU</name>
<keyword evidence="2" id="KW-0472">Membrane</keyword>
<dbReference type="Proteomes" id="UP000694388">
    <property type="component" value="Unplaced"/>
</dbReference>
<evidence type="ECO:0000256" key="2">
    <source>
        <dbReference type="SAM" id="Phobius"/>
    </source>
</evidence>
<keyword evidence="5" id="KW-1185">Reference proteome</keyword>
<evidence type="ECO:0000256" key="1">
    <source>
        <dbReference type="SAM" id="MobiDB-lite"/>
    </source>
</evidence>
<proteinExistence type="predicted"/>
<evidence type="ECO:0000259" key="3">
    <source>
        <dbReference type="PROSITE" id="PS51782"/>
    </source>
</evidence>
<dbReference type="GeneTree" id="ENSGT00940000158711"/>
<keyword evidence="2" id="KW-1133">Transmembrane helix</keyword>
<dbReference type="OMA" id="DARECTD"/>
<feature type="domain" description="LysM" evidence="3">
    <location>
        <begin position="13"/>
        <end position="57"/>
    </location>
</feature>
<dbReference type="AlphaFoldDB" id="A0A8C4RF57"/>
<dbReference type="SMART" id="SM00257">
    <property type="entry name" value="LysM"/>
    <property type="match status" value="1"/>
</dbReference>
<dbReference type="SUPFAM" id="SSF54106">
    <property type="entry name" value="LysM domain"/>
    <property type="match status" value="1"/>
</dbReference>
<sequence length="183" mass="20602">VLSPRTPDNMVYLDTAVQDGDTLVSFALHYGCTVAEIKRANNLISEQDFYALRTLKIPVPRYGVMTELLEDAGHREPCYKPGAFLVEVDRNLEAIVRSADSLSPKEEPRLTASERGAGFQRHRRQMDPCDGADCGLRWWNAVAAMLLVGIATPLLYLLYHQLQIPFHVSMTTPEKDMFQKLHG</sequence>
<dbReference type="Pfam" id="PF01476">
    <property type="entry name" value="LysM"/>
    <property type="match status" value="1"/>
</dbReference>
<dbReference type="Gene3D" id="3.10.350.10">
    <property type="entry name" value="LysM domain"/>
    <property type="match status" value="1"/>
</dbReference>
<keyword evidence="2" id="KW-0812">Transmembrane</keyword>
<feature type="region of interest" description="Disordered" evidence="1">
    <location>
        <begin position="103"/>
        <end position="122"/>
    </location>
</feature>
<evidence type="ECO:0000313" key="5">
    <source>
        <dbReference type="Proteomes" id="UP000694388"/>
    </source>
</evidence>
<accession>A0A8C4RF57</accession>
<dbReference type="CDD" id="cd00118">
    <property type="entry name" value="LysM"/>
    <property type="match status" value="1"/>
</dbReference>
<dbReference type="PANTHER" id="PTHR20932">
    <property type="entry name" value="LYSM AND PUTATIVE PEPTIDOGLYCAN-BINDING DOMAIN-CONTAINING PROTEIN"/>
    <property type="match status" value="1"/>
</dbReference>
<dbReference type="InterPro" id="IPR045030">
    <property type="entry name" value="LYSM1-4"/>
</dbReference>
<protein>
    <submittedName>
        <fullName evidence="4">LysM domain containing 3</fullName>
    </submittedName>
</protein>
<dbReference type="Ensembl" id="ENSEBUT00000028365.1">
    <property type="protein sequence ID" value="ENSEBUP00000027789.1"/>
    <property type="gene ID" value="ENSEBUG00000016999.1"/>
</dbReference>
<dbReference type="PROSITE" id="PS51782">
    <property type="entry name" value="LYSM"/>
    <property type="match status" value="1"/>
</dbReference>
<dbReference type="InterPro" id="IPR036779">
    <property type="entry name" value="LysM_dom_sf"/>
</dbReference>
<reference evidence="4" key="2">
    <citation type="submission" date="2025-09" db="UniProtKB">
        <authorList>
            <consortium name="Ensembl"/>
        </authorList>
    </citation>
    <scope>IDENTIFICATION</scope>
</reference>
<feature type="transmembrane region" description="Helical" evidence="2">
    <location>
        <begin position="138"/>
        <end position="159"/>
    </location>
</feature>
<evidence type="ECO:0000313" key="4">
    <source>
        <dbReference type="Ensembl" id="ENSEBUP00000027789.1"/>
    </source>
</evidence>
<reference evidence="4" key="1">
    <citation type="submission" date="2025-08" db="UniProtKB">
        <authorList>
            <consortium name="Ensembl"/>
        </authorList>
    </citation>
    <scope>IDENTIFICATION</scope>
</reference>
<dbReference type="InterPro" id="IPR018392">
    <property type="entry name" value="LysM"/>
</dbReference>
<organism evidence="4 5">
    <name type="scientific">Eptatretus burgeri</name>
    <name type="common">Inshore hagfish</name>
    <dbReference type="NCBI Taxonomy" id="7764"/>
    <lineage>
        <taxon>Eukaryota</taxon>
        <taxon>Metazoa</taxon>
        <taxon>Chordata</taxon>
        <taxon>Craniata</taxon>
        <taxon>Vertebrata</taxon>
        <taxon>Cyclostomata</taxon>
        <taxon>Myxini</taxon>
        <taxon>Myxiniformes</taxon>
        <taxon>Myxinidae</taxon>
        <taxon>Eptatretinae</taxon>
        <taxon>Eptatretus</taxon>
    </lineage>
</organism>
<dbReference type="PANTHER" id="PTHR20932:SF13">
    <property type="entry name" value="LD36653P"/>
    <property type="match status" value="1"/>
</dbReference>